<dbReference type="PANTHER" id="PTHR38600">
    <property type="entry name" value="TRANSCRIPTIONAL REGULATORY PROTEIN"/>
    <property type="match status" value="1"/>
</dbReference>
<dbReference type="InterPro" id="IPR011991">
    <property type="entry name" value="ArsR-like_HTH"/>
</dbReference>
<dbReference type="CDD" id="cd00090">
    <property type="entry name" value="HTH_ARSR"/>
    <property type="match status" value="1"/>
</dbReference>
<dbReference type="InterPro" id="IPR036388">
    <property type="entry name" value="WH-like_DNA-bd_sf"/>
</dbReference>
<dbReference type="OrthoDB" id="155998at2"/>
<dbReference type="STRING" id="512399.A8709_29025"/>
<keyword evidence="1" id="KW-0805">Transcription regulation</keyword>
<dbReference type="InterPro" id="IPR001034">
    <property type="entry name" value="DeoR_HTH"/>
</dbReference>
<comment type="caution">
    <text evidence="5">The sequence shown here is derived from an EMBL/GenBank/DDBJ whole genome shotgun (WGS) entry which is preliminary data.</text>
</comment>
<accession>A0A1C0ZV41</accession>
<evidence type="ECO:0000256" key="2">
    <source>
        <dbReference type="ARBA" id="ARBA00023125"/>
    </source>
</evidence>
<dbReference type="Gene3D" id="1.10.10.10">
    <property type="entry name" value="Winged helix-like DNA-binding domain superfamily/Winged helix DNA-binding domain"/>
    <property type="match status" value="1"/>
</dbReference>
<organism evidence="5 6">
    <name type="scientific">Paenibacillus pectinilyticus</name>
    <dbReference type="NCBI Taxonomy" id="512399"/>
    <lineage>
        <taxon>Bacteria</taxon>
        <taxon>Bacillati</taxon>
        <taxon>Bacillota</taxon>
        <taxon>Bacilli</taxon>
        <taxon>Bacillales</taxon>
        <taxon>Paenibacillaceae</taxon>
        <taxon>Paenibacillus</taxon>
    </lineage>
</organism>
<dbReference type="PANTHER" id="PTHR38600:SF2">
    <property type="entry name" value="SLL0088 PROTEIN"/>
    <property type="match status" value="1"/>
</dbReference>
<keyword evidence="6" id="KW-1185">Reference proteome</keyword>
<evidence type="ECO:0000259" key="4">
    <source>
        <dbReference type="PROSITE" id="PS51000"/>
    </source>
</evidence>
<evidence type="ECO:0000313" key="5">
    <source>
        <dbReference type="EMBL" id="OCT11908.1"/>
    </source>
</evidence>
<reference evidence="6" key="1">
    <citation type="submission" date="2016-05" db="EMBL/GenBank/DDBJ databases">
        <title>Paenibacillus oryzae. sp. nov., isolated from the rice root.</title>
        <authorList>
            <person name="Zhang J."/>
            <person name="Zhang X."/>
        </authorList>
    </citation>
    <scope>NUCLEOTIDE SEQUENCE [LARGE SCALE GENOMIC DNA]</scope>
    <source>
        <strain evidence="6">KCTC13222</strain>
    </source>
</reference>
<sequence>MRPKRVPRVGESVNQTLETSTRKVILSMLKTQGPLSVQDMAKQLGITEMAVRRHIHSMEKDDLLEAKLVRQAMGRPTSVYTLAPQADELFPKKYLQLTLDLLDELLEDEGQDKIDRLFEGRQDKLEARYRPRMQAKDLGARVAELALIQNENGYMVEWSDLGDDGYVLSEHNCPITQVANTFQQACQCELALFRNLLDANVERTECLAKGANKCVYMIRPTK</sequence>
<evidence type="ECO:0000256" key="3">
    <source>
        <dbReference type="ARBA" id="ARBA00023163"/>
    </source>
</evidence>
<proteinExistence type="predicted"/>
<dbReference type="GO" id="GO:0003700">
    <property type="term" value="F:DNA-binding transcription factor activity"/>
    <property type="evidence" value="ECO:0007669"/>
    <property type="project" value="InterPro"/>
</dbReference>
<dbReference type="InterPro" id="IPR036390">
    <property type="entry name" value="WH_DNA-bd_sf"/>
</dbReference>
<keyword evidence="2" id="KW-0238">DNA-binding</keyword>
<dbReference type="InterPro" id="IPR013196">
    <property type="entry name" value="HTH_11"/>
</dbReference>
<dbReference type="SUPFAM" id="SSF46785">
    <property type="entry name" value="Winged helix' DNA-binding domain"/>
    <property type="match status" value="1"/>
</dbReference>
<dbReference type="Pfam" id="PF08279">
    <property type="entry name" value="HTH_11"/>
    <property type="match status" value="1"/>
</dbReference>
<name>A0A1C0ZV41_9BACL</name>
<feature type="domain" description="HTH deoR-type" evidence="4">
    <location>
        <begin position="18"/>
        <end position="77"/>
    </location>
</feature>
<evidence type="ECO:0000256" key="1">
    <source>
        <dbReference type="ARBA" id="ARBA00023015"/>
    </source>
</evidence>
<evidence type="ECO:0000313" key="6">
    <source>
        <dbReference type="Proteomes" id="UP000093309"/>
    </source>
</evidence>
<dbReference type="EMBL" id="LYPC01000027">
    <property type="protein sequence ID" value="OCT11908.1"/>
    <property type="molecule type" value="Genomic_DNA"/>
</dbReference>
<dbReference type="PROSITE" id="PS51000">
    <property type="entry name" value="HTH_DEOR_2"/>
    <property type="match status" value="1"/>
</dbReference>
<dbReference type="Proteomes" id="UP000093309">
    <property type="component" value="Unassembled WGS sequence"/>
</dbReference>
<dbReference type="GO" id="GO:0003677">
    <property type="term" value="F:DNA binding"/>
    <property type="evidence" value="ECO:0007669"/>
    <property type="project" value="UniProtKB-KW"/>
</dbReference>
<protein>
    <submittedName>
        <fullName evidence="5">Transcriptional regulator</fullName>
    </submittedName>
</protein>
<gene>
    <name evidence="5" type="ORF">A8709_29025</name>
</gene>
<keyword evidence="3" id="KW-0804">Transcription</keyword>
<dbReference type="AlphaFoldDB" id="A0A1C0ZV41"/>